<evidence type="ECO:0000313" key="4">
    <source>
        <dbReference type="Proteomes" id="UP000001366"/>
    </source>
</evidence>
<accession>C0QSB3</accession>
<feature type="transmembrane region" description="Helical" evidence="2">
    <location>
        <begin position="12"/>
        <end position="34"/>
    </location>
</feature>
<gene>
    <name evidence="3" type="ordered locus">PERMA_1796</name>
</gene>
<keyword evidence="2" id="KW-1133">Transmembrane helix</keyword>
<dbReference type="STRING" id="123214.PERMA_1796"/>
<feature type="compositionally biased region" description="Basic and acidic residues" evidence="1">
    <location>
        <begin position="58"/>
        <end position="71"/>
    </location>
</feature>
<proteinExistence type="predicted"/>
<organism evidence="3 4">
    <name type="scientific">Persephonella marina (strain DSM 14350 / EX-H1)</name>
    <dbReference type="NCBI Taxonomy" id="123214"/>
    <lineage>
        <taxon>Bacteria</taxon>
        <taxon>Pseudomonadati</taxon>
        <taxon>Aquificota</taxon>
        <taxon>Aquificia</taxon>
        <taxon>Aquificales</taxon>
        <taxon>Hydrogenothermaceae</taxon>
        <taxon>Persephonella</taxon>
    </lineage>
</organism>
<name>C0QSB3_PERMH</name>
<dbReference type="KEGG" id="pmx:PERMA_1796"/>
<evidence type="ECO:0000313" key="3">
    <source>
        <dbReference type="EMBL" id="ACO03725.1"/>
    </source>
</evidence>
<protein>
    <submittedName>
        <fullName evidence="3">Uncharacterized protein</fullName>
    </submittedName>
</protein>
<evidence type="ECO:0000256" key="2">
    <source>
        <dbReference type="SAM" id="Phobius"/>
    </source>
</evidence>
<evidence type="ECO:0000256" key="1">
    <source>
        <dbReference type="SAM" id="MobiDB-lite"/>
    </source>
</evidence>
<feature type="region of interest" description="Disordered" evidence="1">
    <location>
        <begin position="49"/>
        <end position="71"/>
    </location>
</feature>
<sequence>MEEILQNGFSLIAAAIFATGITLILLLLIHFGILNRTLHQIKETLGNISENLNSQSKKQQETHKGKEKQNG</sequence>
<dbReference type="EMBL" id="CP001230">
    <property type="protein sequence ID" value="ACO03725.1"/>
    <property type="molecule type" value="Genomic_DNA"/>
</dbReference>
<reference evidence="3 4" key="1">
    <citation type="journal article" date="2009" name="J. Bacteriol.">
        <title>Complete and draft genome sequences of six members of the Aquificales.</title>
        <authorList>
            <person name="Reysenbach A.L."/>
            <person name="Hamamura N."/>
            <person name="Podar M."/>
            <person name="Griffiths E."/>
            <person name="Ferreira S."/>
            <person name="Hochstein R."/>
            <person name="Heidelberg J."/>
            <person name="Johnson J."/>
            <person name="Mead D."/>
            <person name="Pohorille A."/>
            <person name="Sarmiento M."/>
            <person name="Schweighofer K."/>
            <person name="Seshadri R."/>
            <person name="Voytek M.A."/>
        </authorList>
    </citation>
    <scope>NUCLEOTIDE SEQUENCE [LARGE SCALE GENOMIC DNA]</scope>
    <source>
        <strain evidence="4">DSM 14350 / EX-H1</strain>
    </source>
</reference>
<dbReference type="AlphaFoldDB" id="C0QSB3"/>
<keyword evidence="2" id="KW-0472">Membrane</keyword>
<dbReference type="Proteomes" id="UP000001366">
    <property type="component" value="Chromosome"/>
</dbReference>
<keyword evidence="2" id="KW-0812">Transmembrane</keyword>
<dbReference type="RefSeq" id="WP_012675964.1">
    <property type="nucleotide sequence ID" value="NC_012440.1"/>
</dbReference>
<dbReference type="HOGENOM" id="CLU_2736520_0_0_0"/>
<keyword evidence="4" id="KW-1185">Reference proteome</keyword>
<dbReference type="PaxDb" id="123214-PERMA_1796"/>